<dbReference type="Proteomes" id="UP000007967">
    <property type="component" value="Chromosome"/>
</dbReference>
<sequence length="296" mass="31168">MTVHFGYGSPLDTRSLPDLLRLAGQADRDGLDHVSVADHPYGAHALDAYAAIGFVLARTERLSALVNVSNLPLRPAPMLARTASSLAALSGGRFVLGLGAGGSPDHIMAMGGRRQTPRKAVEAFEEAMVLIRSLTTAGPAVTSAGPHYPVQGIPPVATPELRIWTGSVGPKSLAATGRRADGWIPGHAADWLSEPYRTSRAIIDEAAAAAGRKPSEIATLYNFPGAITEHPLDRPRDAEGRWVGGSVGQWAEELTGAVLEHGAAGFTYFPRGDASFETSLARWSREVVPAVRAAIS</sequence>
<dbReference type="Pfam" id="PF00296">
    <property type="entry name" value="Bac_luciferase"/>
    <property type="match status" value="1"/>
</dbReference>
<dbReference type="Gene3D" id="3.20.20.30">
    <property type="entry name" value="Luciferase-like domain"/>
    <property type="match status" value="1"/>
</dbReference>
<dbReference type="AlphaFoldDB" id="D2PVG6"/>
<dbReference type="GO" id="GO:0016705">
    <property type="term" value="F:oxidoreductase activity, acting on paired donors, with incorporation or reduction of molecular oxygen"/>
    <property type="evidence" value="ECO:0007669"/>
    <property type="project" value="InterPro"/>
</dbReference>
<keyword evidence="2" id="KW-0503">Monooxygenase</keyword>
<dbReference type="InterPro" id="IPR011251">
    <property type="entry name" value="Luciferase-like_dom"/>
</dbReference>
<reference evidence="2 3" key="2">
    <citation type="journal article" date="2010" name="Stand. Genomic Sci.">
        <title>Complete genome sequence of Kribbella flavida type strain (IFO 14399).</title>
        <authorList>
            <person name="Pukall R."/>
            <person name="Lapidus A."/>
            <person name="Glavina Del Rio T."/>
            <person name="Copeland A."/>
            <person name="Tice H."/>
            <person name="Cheng J.-F."/>
            <person name="Lucas S."/>
            <person name="Chen F."/>
            <person name="Nolan M."/>
            <person name="LaButti K."/>
            <person name="Pati A."/>
            <person name="Ivanova N."/>
            <person name="Mavrommatis K."/>
            <person name="Mikhailova N."/>
            <person name="Pitluck S."/>
            <person name="Bruce D."/>
            <person name="Goodwin L."/>
            <person name="Land M."/>
            <person name="Hauser L."/>
            <person name="Chang Y.-J."/>
            <person name="Jeffries C.D."/>
            <person name="Chen A."/>
            <person name="Palaniappan K."/>
            <person name="Chain P."/>
            <person name="Rohde M."/>
            <person name="Goeker M."/>
            <person name="Bristow J."/>
            <person name="Eisen J.A."/>
            <person name="Markowitz V."/>
            <person name="Hugenholtz P."/>
            <person name="Kyrpides N.C."/>
            <person name="Klenk H.-P."/>
            <person name="Brettin T."/>
        </authorList>
    </citation>
    <scope>NUCLEOTIDE SEQUENCE [LARGE SCALE GENOMIC DNA]</scope>
    <source>
        <strain evidence="3">DSM 17836 / JCM 10339 / NBRC 14399</strain>
    </source>
</reference>
<dbReference type="RefSeq" id="WP_012923759.1">
    <property type="nucleotide sequence ID" value="NC_013729.1"/>
</dbReference>
<dbReference type="CDD" id="cd01097">
    <property type="entry name" value="Tetrahydromethanopterin_reductase"/>
    <property type="match status" value="1"/>
</dbReference>
<dbReference type="PANTHER" id="PTHR43244:SF2">
    <property type="entry name" value="CONSERVED HYPOTHETICAL ALANINE AND PROLINE-RICH PROTEIN"/>
    <property type="match status" value="1"/>
</dbReference>
<dbReference type="STRING" id="479435.Kfla_6203"/>
<reference evidence="3" key="1">
    <citation type="submission" date="2009-09" db="EMBL/GenBank/DDBJ databases">
        <title>The complete genome of Kribbella flavida DSM 17836.</title>
        <authorList>
            <consortium name="US DOE Joint Genome Institute (JGI-PGF)"/>
            <person name="Lucas S."/>
            <person name="Copeland A."/>
            <person name="Lapidus A."/>
            <person name="Glavina del Rio T."/>
            <person name="Dalin E."/>
            <person name="Tice H."/>
            <person name="Bruce D."/>
            <person name="Goodwin L."/>
            <person name="Pitluck S."/>
            <person name="Kyrpides N."/>
            <person name="Mavromatis K."/>
            <person name="Ivanova N."/>
            <person name="Saunders E."/>
            <person name="Brettin T."/>
            <person name="Detter J.C."/>
            <person name="Han C."/>
            <person name="Larimer F."/>
            <person name="Land M."/>
            <person name="Hauser L."/>
            <person name="Markowitz V."/>
            <person name="Cheng J.-F."/>
            <person name="Hugenholtz P."/>
            <person name="Woyke T."/>
            <person name="Wu D."/>
            <person name="Pukall R."/>
            <person name="Klenk H.-P."/>
            <person name="Eisen J.A."/>
        </authorList>
    </citation>
    <scope>NUCLEOTIDE SEQUENCE [LARGE SCALE GENOMIC DNA]</scope>
    <source>
        <strain evidence="3">DSM 17836 / JCM 10339 / NBRC 14399</strain>
    </source>
</reference>
<dbReference type="HOGENOM" id="CLU_027853_6_0_11"/>
<protein>
    <submittedName>
        <fullName evidence="2">Luciferase-like monooxygenase</fullName>
    </submittedName>
</protein>
<evidence type="ECO:0000313" key="2">
    <source>
        <dbReference type="EMBL" id="ADB35206.1"/>
    </source>
</evidence>
<dbReference type="EMBL" id="CP001736">
    <property type="protein sequence ID" value="ADB35206.1"/>
    <property type="molecule type" value="Genomic_DNA"/>
</dbReference>
<dbReference type="SUPFAM" id="SSF51679">
    <property type="entry name" value="Bacterial luciferase-like"/>
    <property type="match status" value="1"/>
</dbReference>
<dbReference type="GO" id="GO:0004497">
    <property type="term" value="F:monooxygenase activity"/>
    <property type="evidence" value="ECO:0007669"/>
    <property type="project" value="UniProtKB-KW"/>
</dbReference>
<evidence type="ECO:0000313" key="3">
    <source>
        <dbReference type="Proteomes" id="UP000007967"/>
    </source>
</evidence>
<dbReference type="KEGG" id="kfl:Kfla_6203"/>
<organism evidence="2 3">
    <name type="scientific">Kribbella flavida (strain DSM 17836 / JCM 10339 / NBRC 14399)</name>
    <dbReference type="NCBI Taxonomy" id="479435"/>
    <lineage>
        <taxon>Bacteria</taxon>
        <taxon>Bacillati</taxon>
        <taxon>Actinomycetota</taxon>
        <taxon>Actinomycetes</taxon>
        <taxon>Propionibacteriales</taxon>
        <taxon>Kribbellaceae</taxon>
        <taxon>Kribbella</taxon>
    </lineage>
</organism>
<feature type="domain" description="Luciferase-like" evidence="1">
    <location>
        <begin position="14"/>
        <end position="242"/>
    </location>
</feature>
<evidence type="ECO:0000259" key="1">
    <source>
        <dbReference type="Pfam" id="PF00296"/>
    </source>
</evidence>
<dbReference type="OrthoDB" id="3682986at2"/>
<keyword evidence="2" id="KW-0560">Oxidoreductase</keyword>
<proteinExistence type="predicted"/>
<dbReference type="PANTHER" id="PTHR43244">
    <property type="match status" value="1"/>
</dbReference>
<keyword evidence="3" id="KW-1185">Reference proteome</keyword>
<dbReference type="eggNOG" id="COG2141">
    <property type="taxonomic scope" value="Bacteria"/>
</dbReference>
<accession>D2PVG6</accession>
<dbReference type="InterPro" id="IPR036661">
    <property type="entry name" value="Luciferase-like_sf"/>
</dbReference>
<dbReference type="InterPro" id="IPR050564">
    <property type="entry name" value="F420-G6PD/mer"/>
</dbReference>
<name>D2PVG6_KRIFD</name>
<gene>
    <name evidence="2" type="ordered locus">Kfla_6203</name>
</gene>